<evidence type="ECO:0000313" key="2">
    <source>
        <dbReference type="EMBL" id="KAI8034291.1"/>
    </source>
</evidence>
<comment type="caution">
    <text evidence="2">The sequence shown here is derived from an EMBL/GenBank/DDBJ whole genome shotgun (WGS) entry which is preliminary data.</text>
</comment>
<evidence type="ECO:0000313" key="3">
    <source>
        <dbReference type="Proteomes" id="UP001059596"/>
    </source>
</evidence>
<keyword evidence="1" id="KW-0472">Membrane</keyword>
<sequence length="135" mass="14699">MMWNHTLLKKMVASQPNLTSPYLSTDDKPRSNLVDVATGPDEPPVILKLVEKGTGPPEDPQPKSRSFYCLMKKAVLALSLLHTLYVLIQIAFGSSLADVWEAIAGDPTPPQIEETGWSVASMLEALLGALRSLMP</sequence>
<gene>
    <name evidence="2" type="ORF">M5D96_012957</name>
</gene>
<keyword evidence="3" id="KW-1185">Reference proteome</keyword>
<proteinExistence type="predicted"/>
<dbReference type="Proteomes" id="UP001059596">
    <property type="component" value="Unassembled WGS sequence"/>
</dbReference>
<keyword evidence="1" id="KW-0812">Transmembrane</keyword>
<dbReference type="EMBL" id="JAMKOV010000077">
    <property type="protein sequence ID" value="KAI8034291.1"/>
    <property type="molecule type" value="Genomic_DNA"/>
</dbReference>
<protein>
    <submittedName>
        <fullName evidence="2">Uncharacterized protein</fullName>
    </submittedName>
</protein>
<organism evidence="2 3">
    <name type="scientific">Drosophila gunungcola</name>
    <name type="common">fruit fly</name>
    <dbReference type="NCBI Taxonomy" id="103775"/>
    <lineage>
        <taxon>Eukaryota</taxon>
        <taxon>Metazoa</taxon>
        <taxon>Ecdysozoa</taxon>
        <taxon>Arthropoda</taxon>
        <taxon>Hexapoda</taxon>
        <taxon>Insecta</taxon>
        <taxon>Pterygota</taxon>
        <taxon>Neoptera</taxon>
        <taxon>Endopterygota</taxon>
        <taxon>Diptera</taxon>
        <taxon>Brachycera</taxon>
        <taxon>Muscomorpha</taxon>
        <taxon>Ephydroidea</taxon>
        <taxon>Drosophilidae</taxon>
        <taxon>Drosophila</taxon>
        <taxon>Sophophora</taxon>
    </lineage>
</organism>
<dbReference type="AlphaFoldDB" id="A0A9P9YCA0"/>
<reference evidence="2" key="1">
    <citation type="journal article" date="2023" name="Genome Biol. Evol.">
        <title>Long-read-based Genome Assembly of Drosophila gunungcola Reveals Fewer Chemosensory Genes in Flower-breeding Species.</title>
        <authorList>
            <person name="Negi A."/>
            <person name="Liao B.Y."/>
            <person name="Yeh S.D."/>
        </authorList>
    </citation>
    <scope>NUCLEOTIDE SEQUENCE</scope>
    <source>
        <strain evidence="2">Sukarami</strain>
    </source>
</reference>
<evidence type="ECO:0000256" key="1">
    <source>
        <dbReference type="SAM" id="Phobius"/>
    </source>
</evidence>
<accession>A0A9P9YCA0</accession>
<name>A0A9P9YCA0_9MUSC</name>
<feature type="transmembrane region" description="Helical" evidence="1">
    <location>
        <begin position="74"/>
        <end position="96"/>
    </location>
</feature>
<keyword evidence="1" id="KW-1133">Transmembrane helix</keyword>